<keyword evidence="1" id="KW-0805">Transcription regulation</keyword>
<gene>
    <name evidence="5" type="ORF">SCAL_000586</name>
</gene>
<dbReference type="GO" id="GO:0043200">
    <property type="term" value="P:response to amino acid"/>
    <property type="evidence" value="ECO:0007669"/>
    <property type="project" value="TreeGrafter"/>
</dbReference>
<dbReference type="InterPro" id="IPR011008">
    <property type="entry name" value="Dimeric_a/b-barrel"/>
</dbReference>
<keyword evidence="3" id="KW-0804">Transcription</keyword>
<evidence type="ECO:0000256" key="2">
    <source>
        <dbReference type="ARBA" id="ARBA00023125"/>
    </source>
</evidence>
<reference evidence="5" key="1">
    <citation type="submission" date="2016-05" db="EMBL/GenBank/DDBJ databases">
        <title>Microbial consortia oxidize butane by reversing methanogenesis.</title>
        <authorList>
            <person name="Laso-Perez R."/>
            <person name="Richter M."/>
            <person name="Wegener G."/>
            <person name="Musat F."/>
        </authorList>
    </citation>
    <scope>NUCLEOTIDE SEQUENCE [LARGE SCALE GENOMIC DNA]</scope>
    <source>
        <strain evidence="5">BOX2</strain>
    </source>
</reference>
<dbReference type="PANTHER" id="PTHR30154:SF34">
    <property type="entry name" value="TRANSCRIPTIONAL REGULATOR AZLB"/>
    <property type="match status" value="1"/>
</dbReference>
<dbReference type="Gene3D" id="3.30.70.920">
    <property type="match status" value="1"/>
</dbReference>
<dbReference type="InterPro" id="IPR000485">
    <property type="entry name" value="AsnC-type_HTH_dom"/>
</dbReference>
<dbReference type="Gene3D" id="1.10.10.10">
    <property type="entry name" value="Winged helix-like DNA-binding domain superfamily/Winged helix DNA-binding domain"/>
    <property type="match status" value="1"/>
</dbReference>
<name>A0A1F2PBD0_9EURY</name>
<keyword evidence="2" id="KW-0238">DNA-binding</keyword>
<dbReference type="SUPFAM" id="SSF54909">
    <property type="entry name" value="Dimeric alpha+beta barrel"/>
    <property type="match status" value="1"/>
</dbReference>
<dbReference type="InterPro" id="IPR036388">
    <property type="entry name" value="WH-like_DNA-bd_sf"/>
</dbReference>
<dbReference type="Proteomes" id="UP000186940">
    <property type="component" value="Unassembled WGS sequence"/>
</dbReference>
<evidence type="ECO:0000259" key="4">
    <source>
        <dbReference type="PROSITE" id="PS50956"/>
    </source>
</evidence>
<comment type="caution">
    <text evidence="5">The sequence shown here is derived from an EMBL/GenBank/DDBJ whole genome shotgun (WGS) entry which is preliminary data.</text>
</comment>
<evidence type="ECO:0000313" key="5">
    <source>
        <dbReference type="EMBL" id="OFV67946.1"/>
    </source>
</evidence>
<dbReference type="PANTHER" id="PTHR30154">
    <property type="entry name" value="LEUCINE-RESPONSIVE REGULATORY PROTEIN"/>
    <property type="match status" value="1"/>
</dbReference>
<dbReference type="AlphaFoldDB" id="A0A1F2PBD0"/>
<dbReference type="InterPro" id="IPR019888">
    <property type="entry name" value="Tscrpt_reg_AsnC-like"/>
</dbReference>
<dbReference type="SMART" id="SM00344">
    <property type="entry name" value="HTH_ASNC"/>
    <property type="match status" value="1"/>
</dbReference>
<organism evidence="5 6">
    <name type="scientific">Candidatus Syntropharchaeum caldarium</name>
    <dbReference type="NCBI Taxonomy" id="1838285"/>
    <lineage>
        <taxon>Archaea</taxon>
        <taxon>Methanobacteriati</taxon>
        <taxon>Methanobacteriota</taxon>
        <taxon>Stenosarchaea group</taxon>
        <taxon>Methanomicrobia</taxon>
        <taxon>Methanosarcinales</taxon>
        <taxon>ANME-2 cluster</taxon>
        <taxon>Candidatus Syntropharchaeum</taxon>
    </lineage>
</organism>
<sequence length="184" mass="20752">MIGLKTAIICHNYSKILERGEKRSMVTDETSKIILSRLAANARVSMSELAKELGCSVSTIHKRIKQLEDSGIIEQFTIITNSELTGEITAFIGIVIENGDVMGVVDELKKRPDILEIYETLEPYDIFLKVRTTDIHTLKNELINPISEIDGVVEIRSILTTRRHKEQTTKIGMNVKEDLRSLNV</sequence>
<dbReference type="STRING" id="1838285.SCAL_000586"/>
<evidence type="ECO:0000256" key="3">
    <source>
        <dbReference type="ARBA" id="ARBA00023163"/>
    </source>
</evidence>
<evidence type="ECO:0000313" key="6">
    <source>
        <dbReference type="Proteomes" id="UP000186940"/>
    </source>
</evidence>
<feature type="domain" description="HTH asnC-type" evidence="4">
    <location>
        <begin position="28"/>
        <end position="88"/>
    </location>
</feature>
<protein>
    <submittedName>
        <fullName evidence="5">AsnC family transcriptional regulator</fullName>
    </submittedName>
</protein>
<dbReference type="PROSITE" id="PS50956">
    <property type="entry name" value="HTH_ASNC_2"/>
    <property type="match status" value="1"/>
</dbReference>
<dbReference type="Pfam" id="PF13412">
    <property type="entry name" value="HTH_24"/>
    <property type="match status" value="1"/>
</dbReference>
<dbReference type="PRINTS" id="PR00033">
    <property type="entry name" value="HTHASNC"/>
</dbReference>
<dbReference type="InterPro" id="IPR011991">
    <property type="entry name" value="ArsR-like_HTH"/>
</dbReference>
<dbReference type="InterPro" id="IPR036390">
    <property type="entry name" value="WH_DNA-bd_sf"/>
</dbReference>
<dbReference type="InterPro" id="IPR019887">
    <property type="entry name" value="Tscrpt_reg_AsnC/Lrp_C"/>
</dbReference>
<dbReference type="GO" id="GO:0005829">
    <property type="term" value="C:cytosol"/>
    <property type="evidence" value="ECO:0007669"/>
    <property type="project" value="TreeGrafter"/>
</dbReference>
<dbReference type="SUPFAM" id="SSF46785">
    <property type="entry name" value="Winged helix' DNA-binding domain"/>
    <property type="match status" value="1"/>
</dbReference>
<dbReference type="CDD" id="cd00090">
    <property type="entry name" value="HTH_ARSR"/>
    <property type="match status" value="1"/>
</dbReference>
<dbReference type="GO" id="GO:0043565">
    <property type="term" value="F:sequence-specific DNA binding"/>
    <property type="evidence" value="ECO:0007669"/>
    <property type="project" value="InterPro"/>
</dbReference>
<dbReference type="Pfam" id="PF01037">
    <property type="entry name" value="AsnC_trans_reg"/>
    <property type="match status" value="1"/>
</dbReference>
<evidence type="ECO:0000256" key="1">
    <source>
        <dbReference type="ARBA" id="ARBA00023015"/>
    </source>
</evidence>
<dbReference type="EMBL" id="LYOS01000002">
    <property type="protein sequence ID" value="OFV67946.1"/>
    <property type="molecule type" value="Genomic_DNA"/>
</dbReference>
<proteinExistence type="predicted"/>
<keyword evidence="6" id="KW-1185">Reference proteome</keyword>
<accession>A0A1F2PBD0</accession>